<accession>A0A9P9AG69</accession>
<dbReference type="OrthoDB" id="4763081at2759"/>
<proteinExistence type="predicted"/>
<protein>
    <submittedName>
        <fullName evidence="1">Uncharacterized protein</fullName>
    </submittedName>
</protein>
<evidence type="ECO:0000313" key="2">
    <source>
        <dbReference type="Proteomes" id="UP000777438"/>
    </source>
</evidence>
<comment type="caution">
    <text evidence="1">The sequence shown here is derived from an EMBL/GenBank/DDBJ whole genome shotgun (WGS) entry which is preliminary data.</text>
</comment>
<keyword evidence="2" id="KW-1185">Reference proteome</keyword>
<evidence type="ECO:0000313" key="1">
    <source>
        <dbReference type="EMBL" id="KAH6874929.1"/>
    </source>
</evidence>
<organism evidence="1 2">
    <name type="scientific">Thelonectria olida</name>
    <dbReference type="NCBI Taxonomy" id="1576542"/>
    <lineage>
        <taxon>Eukaryota</taxon>
        <taxon>Fungi</taxon>
        <taxon>Dikarya</taxon>
        <taxon>Ascomycota</taxon>
        <taxon>Pezizomycotina</taxon>
        <taxon>Sordariomycetes</taxon>
        <taxon>Hypocreomycetidae</taxon>
        <taxon>Hypocreales</taxon>
        <taxon>Nectriaceae</taxon>
        <taxon>Thelonectria</taxon>
    </lineage>
</organism>
<gene>
    <name evidence="1" type="ORF">B0T10DRAFT_465416</name>
</gene>
<dbReference type="EMBL" id="JAGPYM010000036">
    <property type="protein sequence ID" value="KAH6874929.1"/>
    <property type="molecule type" value="Genomic_DNA"/>
</dbReference>
<name>A0A9P9AG69_9HYPO</name>
<reference evidence="1 2" key="1">
    <citation type="journal article" date="2021" name="Nat. Commun.">
        <title>Genetic determinants of endophytism in the Arabidopsis root mycobiome.</title>
        <authorList>
            <person name="Mesny F."/>
            <person name="Miyauchi S."/>
            <person name="Thiergart T."/>
            <person name="Pickel B."/>
            <person name="Atanasova L."/>
            <person name="Karlsson M."/>
            <person name="Huettel B."/>
            <person name="Barry K.W."/>
            <person name="Haridas S."/>
            <person name="Chen C."/>
            <person name="Bauer D."/>
            <person name="Andreopoulos W."/>
            <person name="Pangilinan J."/>
            <person name="LaButti K."/>
            <person name="Riley R."/>
            <person name="Lipzen A."/>
            <person name="Clum A."/>
            <person name="Drula E."/>
            <person name="Henrissat B."/>
            <person name="Kohler A."/>
            <person name="Grigoriev I.V."/>
            <person name="Martin F.M."/>
            <person name="Hacquard S."/>
        </authorList>
    </citation>
    <scope>NUCLEOTIDE SEQUENCE [LARGE SCALE GENOMIC DNA]</scope>
    <source>
        <strain evidence="1 2">MPI-CAGE-CH-0241</strain>
    </source>
</reference>
<dbReference type="AlphaFoldDB" id="A0A9P9AG69"/>
<sequence>MARSLEELLAMAQRHAEESAHHYILAQRNCCVCLSVFHTGDRVIPITGREATLTTNTVRDAWVPYPRNQHVSCRDLATRRGQDPRQSYSFYIRGMDWPEVQTATAHQRCFRALLWLWGNSHRLSDFRWLIMCQTPFRGAPYCTAWDFPCLSSLISQNPSDRDRLTETYRNWVRERLLRIQRGITHMASLQRSPVSVPLSLIQSWERGRAVSSMVTLDTIYRYNGPDNFTWRIALDKEGMLQIERLDKRPTPFTERKDPSKCYAILDWDVARRIKVVFKRGLARIVLDPSVKGLQVWDTPTPPDPRMIAWIPQGTRPGCVLTTHNFQVSLKMNDLLTIRYLSEAYRMFTTITLKSIQGLTFFYDEKKRFLGVHPHSKNRKDVPRFPADCVGAQIQQIYLPLPPGDEIEELSSKGILKLTPECLEAYQTVDFTLVTKLAGEVHIGPNNVKPSLWPRVVPRTRGVHEAQLVPGALGAPDEDDDLPALPMDCMQTYRPTRLVFCKKGDRKEVEVFGAFPQPDSRKRVQFNGFKQATNTLPDVRQPRPFYYAEAPLKNITQLDLRTTEGKTVGLRLHYRNGAVRDMGEFRHGMVSTKTVMKPVIACLDMAPATGASEDDISGFGNIDFVGEDTTHDDDHCHDKCRPMVGLLKVKWDPHAPKDAPAAVSLPNFWIEPADDRVFPTDVI</sequence>
<dbReference type="Proteomes" id="UP000777438">
    <property type="component" value="Unassembled WGS sequence"/>
</dbReference>